<dbReference type="Gene3D" id="1.25.40.770">
    <property type="entry name" value="TAF6, C-terminal HEAT repeat domain"/>
    <property type="match status" value="1"/>
</dbReference>
<evidence type="ECO:0000256" key="1">
    <source>
        <dbReference type="ARBA" id="ARBA00004123"/>
    </source>
</evidence>
<protein>
    <recommendedName>
        <fullName evidence="6">TBP-associated factor 6</fullName>
    </recommendedName>
    <alternativeName>
        <fullName evidence="7">Transcription initiation factor TFIID subunit 6</fullName>
    </alternativeName>
</protein>
<dbReference type="GO" id="GO:0051123">
    <property type="term" value="P:RNA polymerase II preinitiation complex assembly"/>
    <property type="evidence" value="ECO:0007669"/>
    <property type="project" value="TreeGrafter"/>
</dbReference>
<proteinExistence type="inferred from homology"/>
<reference evidence="9 10" key="1">
    <citation type="journal article" date="2023" name="Elife">
        <title>Identification of key yeast species and microbe-microbe interactions impacting larval growth of Drosophila in the wild.</title>
        <authorList>
            <person name="Mure A."/>
            <person name="Sugiura Y."/>
            <person name="Maeda R."/>
            <person name="Honda K."/>
            <person name="Sakurai N."/>
            <person name="Takahashi Y."/>
            <person name="Watada M."/>
            <person name="Katoh T."/>
            <person name="Gotoh A."/>
            <person name="Gotoh Y."/>
            <person name="Taniguchi I."/>
            <person name="Nakamura K."/>
            <person name="Hayashi T."/>
            <person name="Katayama T."/>
            <person name="Uemura T."/>
            <person name="Hattori Y."/>
        </authorList>
    </citation>
    <scope>NUCLEOTIDE SEQUENCE [LARGE SCALE GENOMIC DNA]</scope>
    <source>
        <strain evidence="9 10">SB-73</strain>
    </source>
</reference>
<accession>A0AAV5REE4</accession>
<evidence type="ECO:0000313" key="9">
    <source>
        <dbReference type="EMBL" id="GMM49108.1"/>
    </source>
</evidence>
<dbReference type="GO" id="GO:0003713">
    <property type="term" value="F:transcription coactivator activity"/>
    <property type="evidence" value="ECO:0007669"/>
    <property type="project" value="TreeGrafter"/>
</dbReference>
<dbReference type="FunFam" id="1.10.20.10:FF:000033">
    <property type="entry name" value="Transcription initiation factor TFIID complex subunit"/>
    <property type="match status" value="1"/>
</dbReference>
<evidence type="ECO:0000313" key="10">
    <source>
        <dbReference type="Proteomes" id="UP001362899"/>
    </source>
</evidence>
<dbReference type="GO" id="GO:0005669">
    <property type="term" value="C:transcription factor TFIID complex"/>
    <property type="evidence" value="ECO:0007669"/>
    <property type="project" value="InterPro"/>
</dbReference>
<feature type="domain" description="TATA box binding protein associated factor (TAF) histone-like fold" evidence="8">
    <location>
        <begin position="8"/>
        <end position="72"/>
    </location>
</feature>
<dbReference type="InterPro" id="IPR009072">
    <property type="entry name" value="Histone-fold"/>
</dbReference>
<dbReference type="PANTHER" id="PTHR10221">
    <property type="entry name" value="TRANSCRIPTION INITIATION FACTOR TFIID SUBUNIT 6"/>
    <property type="match status" value="1"/>
</dbReference>
<dbReference type="GO" id="GO:0006325">
    <property type="term" value="P:chromatin organization"/>
    <property type="evidence" value="ECO:0007669"/>
    <property type="project" value="UniProtKB-ARBA"/>
</dbReference>
<name>A0AAV5REE4_STABA</name>
<keyword evidence="5" id="KW-0539">Nucleus</keyword>
<dbReference type="GO" id="GO:0046695">
    <property type="term" value="C:SLIK (SAGA-like) complex"/>
    <property type="evidence" value="ECO:0007669"/>
    <property type="project" value="InterPro"/>
</dbReference>
<comment type="similarity">
    <text evidence="2">Belongs to the TAF6 family.</text>
</comment>
<keyword evidence="4" id="KW-0804">Transcription</keyword>
<dbReference type="PANTHER" id="PTHR10221:SF9">
    <property type="entry name" value="TRANSCRIPTION INITIATION FACTOR TFIID SUBUNIT 6"/>
    <property type="match status" value="1"/>
</dbReference>
<dbReference type="InterPro" id="IPR037796">
    <property type="entry name" value="TAF6"/>
</dbReference>
<dbReference type="GO" id="GO:0046982">
    <property type="term" value="F:protein heterodimerization activity"/>
    <property type="evidence" value="ECO:0007669"/>
    <property type="project" value="InterPro"/>
</dbReference>
<evidence type="ECO:0000256" key="7">
    <source>
        <dbReference type="ARBA" id="ARBA00093655"/>
    </source>
</evidence>
<dbReference type="Proteomes" id="UP001362899">
    <property type="component" value="Unassembled WGS sequence"/>
</dbReference>
<gene>
    <name evidence="9" type="ORF">DASB73_000660</name>
</gene>
<evidence type="ECO:0000256" key="3">
    <source>
        <dbReference type="ARBA" id="ARBA00023015"/>
    </source>
</evidence>
<dbReference type="EMBL" id="BTGC01000001">
    <property type="protein sequence ID" value="GMM49108.1"/>
    <property type="molecule type" value="Genomic_DNA"/>
</dbReference>
<dbReference type="InterPro" id="IPR004823">
    <property type="entry name" value="TAF_TATA-bd_Histone-like_dom"/>
</dbReference>
<keyword evidence="3" id="KW-0805">Transcription regulation</keyword>
<evidence type="ECO:0000256" key="4">
    <source>
        <dbReference type="ARBA" id="ARBA00023163"/>
    </source>
</evidence>
<evidence type="ECO:0000256" key="6">
    <source>
        <dbReference type="ARBA" id="ARBA00076308"/>
    </source>
</evidence>
<dbReference type="SMART" id="SM00803">
    <property type="entry name" value="TAF"/>
    <property type="match status" value="1"/>
</dbReference>
<dbReference type="InterPro" id="IPR046344">
    <property type="entry name" value="TAF6_C_sf"/>
</dbReference>
<dbReference type="InterPro" id="IPR011442">
    <property type="entry name" value="TAF6_C"/>
</dbReference>
<organism evidence="9 10">
    <name type="scientific">Starmerella bacillaris</name>
    <name type="common">Yeast</name>
    <name type="synonym">Candida zemplinina</name>
    <dbReference type="NCBI Taxonomy" id="1247836"/>
    <lineage>
        <taxon>Eukaryota</taxon>
        <taxon>Fungi</taxon>
        <taxon>Dikarya</taxon>
        <taxon>Ascomycota</taxon>
        <taxon>Saccharomycotina</taxon>
        <taxon>Dipodascomycetes</taxon>
        <taxon>Dipodascales</taxon>
        <taxon>Trichomonascaceae</taxon>
        <taxon>Starmerella</taxon>
    </lineage>
</organism>
<dbReference type="CDD" id="cd08050">
    <property type="entry name" value="TAF6C"/>
    <property type="match status" value="1"/>
</dbReference>
<dbReference type="SUPFAM" id="SSF47113">
    <property type="entry name" value="Histone-fold"/>
    <property type="match status" value="1"/>
</dbReference>
<dbReference type="SUPFAM" id="SSF48371">
    <property type="entry name" value="ARM repeat"/>
    <property type="match status" value="1"/>
</dbReference>
<dbReference type="AlphaFoldDB" id="A0AAV5REE4"/>
<keyword evidence="10" id="KW-1185">Reference proteome</keyword>
<dbReference type="Pfam" id="PF07571">
    <property type="entry name" value="TAF6_C"/>
    <property type="match status" value="1"/>
</dbReference>
<comment type="subcellular location">
    <subcellularLocation>
        <location evidence="1">Nucleus</location>
    </subcellularLocation>
</comment>
<dbReference type="GO" id="GO:0016251">
    <property type="term" value="F:RNA polymerase II general transcription initiation factor activity"/>
    <property type="evidence" value="ECO:0007669"/>
    <property type="project" value="InterPro"/>
</dbReference>
<dbReference type="Pfam" id="PF02969">
    <property type="entry name" value="TAF"/>
    <property type="match status" value="1"/>
</dbReference>
<dbReference type="GO" id="GO:0000124">
    <property type="term" value="C:SAGA complex"/>
    <property type="evidence" value="ECO:0007669"/>
    <property type="project" value="InterPro"/>
</dbReference>
<dbReference type="CDD" id="cd22931">
    <property type="entry name" value="HFD_TAF6"/>
    <property type="match status" value="1"/>
</dbReference>
<dbReference type="Gene3D" id="1.10.20.10">
    <property type="entry name" value="Histone, subunit A"/>
    <property type="match status" value="1"/>
</dbReference>
<evidence type="ECO:0000259" key="8">
    <source>
        <dbReference type="SMART" id="SM00803"/>
    </source>
</evidence>
<dbReference type="InterPro" id="IPR016024">
    <property type="entry name" value="ARM-type_fold"/>
</dbReference>
<evidence type="ECO:0000256" key="5">
    <source>
        <dbReference type="ARBA" id="ARBA00023242"/>
    </source>
</evidence>
<evidence type="ECO:0000256" key="2">
    <source>
        <dbReference type="ARBA" id="ARBA00007688"/>
    </source>
</evidence>
<comment type="caution">
    <text evidence="9">The sequence shown here is derived from an EMBL/GenBank/DDBJ whole genome shotgun (WGS) entry which is preliminary data.</text>
</comment>
<sequence>MSRQGTTLWSHSDTVKDVAEAIGIPALSDDVSKAMAMDVEYRLHEVIEQARKFMRHSKRRTLTTRDISSALKVLNVEPLYGYDSDRALKFKEALLGSAQTVYYIDEEDEVDLEKLIAEPIPKIPREPTYTAHWLAVEGVQPAIPQNPHVGEIRVMEPSLRGSQVTYSTSKLGQEAEVKPLVKHMISKELQLYFDRIVAALIEDTPSDVSKGVSNDTNIVEKQPNQDAMDINEPTSKEIALLSLRNDPGLHQLTPYFVQLVQEKISTDLTNPEILKTMLDVIDSLLHNQTVYVGSYIHQIVPCVLTVLVSQHIQGGGYEVRDYAASMLRSIVKEFSPQYTNLRPRLTRTLLKGFLDIQRSLESQYGIVKGVEALGPEVTLVIIVYNLSAWIEPISEIGQRESEKDAWSHLRTALTEAISKAPESETAEALKLVSEAM</sequence>